<keyword evidence="1" id="KW-0812">Transmembrane</keyword>
<dbReference type="InterPro" id="IPR001036">
    <property type="entry name" value="Acrflvin-R"/>
</dbReference>
<dbReference type="PANTHER" id="PTHR32063:SF16">
    <property type="entry name" value="CATION EFFLUX SYSTEM (ACRB_ACRD_ACRF FAMILY)"/>
    <property type="match status" value="1"/>
</dbReference>
<comment type="caution">
    <text evidence="2">The sequence shown here is derived from an EMBL/GenBank/DDBJ whole genome shotgun (WGS) entry which is preliminary data.</text>
</comment>
<name>A0A2M6P0X4_9BACT</name>
<feature type="non-terminal residue" evidence="2">
    <location>
        <position position="49"/>
    </location>
</feature>
<dbReference type="AlphaFoldDB" id="A0A2M6P0X4"/>
<dbReference type="GO" id="GO:0042910">
    <property type="term" value="F:xenobiotic transmembrane transporter activity"/>
    <property type="evidence" value="ECO:0007669"/>
    <property type="project" value="TreeGrafter"/>
</dbReference>
<keyword evidence="1" id="KW-1133">Transmembrane helix</keyword>
<evidence type="ECO:0000313" key="2">
    <source>
        <dbReference type="EMBL" id="PIR77366.1"/>
    </source>
</evidence>
<organism evidence="2 3">
    <name type="scientific">Candidatus Magasanikbacteria bacterium CG10_big_fil_rev_8_21_14_0_10_38_6</name>
    <dbReference type="NCBI Taxonomy" id="1974647"/>
    <lineage>
        <taxon>Bacteria</taxon>
        <taxon>Candidatus Magasanikiibacteriota</taxon>
    </lineage>
</organism>
<accession>A0A2M6P0X4</accession>
<proteinExistence type="predicted"/>
<reference evidence="3" key="1">
    <citation type="submission" date="2017-09" db="EMBL/GenBank/DDBJ databases">
        <title>Depth-based differentiation of microbial function through sediment-hosted aquifers and enrichment of novel symbionts in the deep terrestrial subsurface.</title>
        <authorList>
            <person name="Probst A.J."/>
            <person name="Ladd B."/>
            <person name="Jarett J.K."/>
            <person name="Geller-Mcgrath D.E."/>
            <person name="Sieber C.M.K."/>
            <person name="Emerson J.B."/>
            <person name="Anantharaman K."/>
            <person name="Thomas B.C."/>
            <person name="Malmstrom R."/>
            <person name="Stieglmeier M."/>
            <person name="Klingl A."/>
            <person name="Woyke T."/>
            <person name="Ryan C.M."/>
            <person name="Banfield J.F."/>
        </authorList>
    </citation>
    <scope>NUCLEOTIDE SEQUENCE [LARGE SCALE GENOMIC DNA]</scope>
</reference>
<dbReference type="GO" id="GO:0005886">
    <property type="term" value="C:plasma membrane"/>
    <property type="evidence" value="ECO:0007669"/>
    <property type="project" value="TreeGrafter"/>
</dbReference>
<evidence type="ECO:0000256" key="1">
    <source>
        <dbReference type="SAM" id="Phobius"/>
    </source>
</evidence>
<sequence>QWGGEWEMTLENFRDLGLAMLFAFFLIFAVLVAQFRSFKIPLLIIVTIP</sequence>
<dbReference type="Proteomes" id="UP000228528">
    <property type="component" value="Unassembled WGS sequence"/>
</dbReference>
<feature type="transmembrane region" description="Helical" evidence="1">
    <location>
        <begin position="16"/>
        <end position="35"/>
    </location>
</feature>
<dbReference type="Gene3D" id="3.30.70.1440">
    <property type="entry name" value="Multidrug efflux transporter AcrB pore domain"/>
    <property type="match status" value="1"/>
</dbReference>
<evidence type="ECO:0000313" key="3">
    <source>
        <dbReference type="Proteomes" id="UP000228528"/>
    </source>
</evidence>
<dbReference type="EMBL" id="PFBW01000127">
    <property type="protein sequence ID" value="PIR77366.1"/>
    <property type="molecule type" value="Genomic_DNA"/>
</dbReference>
<keyword evidence="1" id="KW-0472">Membrane</keyword>
<dbReference type="Gene3D" id="1.20.1640.10">
    <property type="entry name" value="Multidrug efflux transporter AcrB transmembrane domain"/>
    <property type="match status" value="1"/>
</dbReference>
<protein>
    <submittedName>
        <fullName evidence="2">Uncharacterized protein</fullName>
    </submittedName>
</protein>
<gene>
    <name evidence="2" type="ORF">COU30_02870</name>
</gene>
<dbReference type="SUPFAM" id="SSF82866">
    <property type="entry name" value="Multidrug efflux transporter AcrB transmembrane domain"/>
    <property type="match status" value="1"/>
</dbReference>
<feature type="non-terminal residue" evidence="2">
    <location>
        <position position="1"/>
    </location>
</feature>
<dbReference type="PANTHER" id="PTHR32063">
    <property type="match status" value="1"/>
</dbReference>